<keyword evidence="1" id="KW-1133">Transmembrane helix</keyword>
<organism evidence="2 3">
    <name type="scientific">Streptomyces shaanxiensis</name>
    <dbReference type="NCBI Taxonomy" id="653357"/>
    <lineage>
        <taxon>Bacteria</taxon>
        <taxon>Bacillati</taxon>
        <taxon>Actinomycetota</taxon>
        <taxon>Actinomycetes</taxon>
        <taxon>Kitasatosporales</taxon>
        <taxon>Streptomycetaceae</taxon>
        <taxon>Streptomyces</taxon>
    </lineage>
</organism>
<evidence type="ECO:0000313" key="2">
    <source>
        <dbReference type="EMBL" id="GAA4052481.1"/>
    </source>
</evidence>
<name>A0ABP7UTK7_9ACTN</name>
<dbReference type="Proteomes" id="UP001499984">
    <property type="component" value="Unassembled WGS sequence"/>
</dbReference>
<keyword evidence="1" id="KW-0812">Transmembrane</keyword>
<protein>
    <submittedName>
        <fullName evidence="2">Uncharacterized protein</fullName>
    </submittedName>
</protein>
<proteinExistence type="predicted"/>
<keyword evidence="1" id="KW-0472">Membrane</keyword>
<evidence type="ECO:0000313" key="3">
    <source>
        <dbReference type="Proteomes" id="UP001499984"/>
    </source>
</evidence>
<keyword evidence="3" id="KW-1185">Reference proteome</keyword>
<sequence>MTARRMRVVRSVWCGHMWGRHVWCNGRSVLRPPGPIGDPEYYTIRWLMTVAALFISAYFLFIPLSGSWC</sequence>
<reference evidence="3" key="1">
    <citation type="journal article" date="2019" name="Int. J. Syst. Evol. Microbiol.">
        <title>The Global Catalogue of Microorganisms (GCM) 10K type strain sequencing project: providing services to taxonomists for standard genome sequencing and annotation.</title>
        <authorList>
            <consortium name="The Broad Institute Genomics Platform"/>
            <consortium name="The Broad Institute Genome Sequencing Center for Infectious Disease"/>
            <person name="Wu L."/>
            <person name="Ma J."/>
        </authorList>
    </citation>
    <scope>NUCLEOTIDE SEQUENCE [LARGE SCALE GENOMIC DNA]</scope>
    <source>
        <strain evidence="3">JCM 16925</strain>
    </source>
</reference>
<accession>A0ABP7UTK7</accession>
<gene>
    <name evidence="2" type="ORF">GCM10022233_24210</name>
</gene>
<evidence type="ECO:0000256" key="1">
    <source>
        <dbReference type="SAM" id="Phobius"/>
    </source>
</evidence>
<dbReference type="EMBL" id="BAAAZY010000008">
    <property type="protein sequence ID" value="GAA4052481.1"/>
    <property type="molecule type" value="Genomic_DNA"/>
</dbReference>
<comment type="caution">
    <text evidence="2">The sequence shown here is derived from an EMBL/GenBank/DDBJ whole genome shotgun (WGS) entry which is preliminary data.</text>
</comment>
<feature type="transmembrane region" description="Helical" evidence="1">
    <location>
        <begin position="46"/>
        <end position="66"/>
    </location>
</feature>